<dbReference type="Gene3D" id="1.20.1080.10">
    <property type="entry name" value="Glycerol uptake facilitator protein"/>
    <property type="match status" value="1"/>
</dbReference>
<keyword evidence="4" id="KW-0472">Membrane</keyword>
<evidence type="ECO:0000256" key="2">
    <source>
        <dbReference type="ARBA" id="ARBA00022692"/>
    </source>
</evidence>
<evidence type="ECO:0000313" key="5">
    <source>
        <dbReference type="EMBL" id="NXT18876.1"/>
    </source>
</evidence>
<feature type="non-terminal residue" evidence="5">
    <location>
        <position position="1"/>
    </location>
</feature>
<feature type="non-terminal residue" evidence="5">
    <location>
        <position position="74"/>
    </location>
</feature>
<dbReference type="AlphaFoldDB" id="A0A7L3AJK9"/>
<dbReference type="SUPFAM" id="SSF81338">
    <property type="entry name" value="Aquaporin-like"/>
    <property type="match status" value="1"/>
</dbReference>
<proteinExistence type="predicted"/>
<dbReference type="InterPro" id="IPR023277">
    <property type="entry name" value="Aquaporin_8"/>
</dbReference>
<evidence type="ECO:0000256" key="4">
    <source>
        <dbReference type="ARBA" id="ARBA00023136"/>
    </source>
</evidence>
<comment type="caution">
    <text evidence="5">The sequence shown here is derived from an EMBL/GenBank/DDBJ whole genome shotgun (WGS) entry which is preliminary data.</text>
</comment>
<dbReference type="Proteomes" id="UP000536260">
    <property type="component" value="Unassembled WGS sequence"/>
</dbReference>
<comment type="subcellular location">
    <subcellularLocation>
        <location evidence="1">Membrane</location>
        <topology evidence="1">Multi-pass membrane protein</topology>
    </subcellularLocation>
</comment>
<evidence type="ECO:0000256" key="1">
    <source>
        <dbReference type="ARBA" id="ARBA00004141"/>
    </source>
</evidence>
<accession>A0A7L3AJK9</accession>
<gene>
    <name evidence="5" type="primary">Aqp8</name>
    <name evidence="5" type="ORF">SYRPAR_R07854</name>
</gene>
<keyword evidence="6" id="KW-1185">Reference proteome</keyword>
<dbReference type="EMBL" id="VZTO01003758">
    <property type="protein sequence ID" value="NXT18876.1"/>
    <property type="molecule type" value="Genomic_DNA"/>
</dbReference>
<evidence type="ECO:0000256" key="3">
    <source>
        <dbReference type="ARBA" id="ARBA00022989"/>
    </source>
</evidence>
<dbReference type="GO" id="GO:0016020">
    <property type="term" value="C:membrane"/>
    <property type="evidence" value="ECO:0007669"/>
    <property type="project" value="UniProtKB-SubCell"/>
</dbReference>
<dbReference type="PRINTS" id="PR02020">
    <property type="entry name" value="AQUAPORIN8"/>
</dbReference>
<evidence type="ECO:0000313" key="6">
    <source>
        <dbReference type="Proteomes" id="UP000536260"/>
    </source>
</evidence>
<dbReference type="InterPro" id="IPR023271">
    <property type="entry name" value="Aquaporin-like"/>
</dbReference>
<protein>
    <submittedName>
        <fullName evidence="5">AQP8 protein</fullName>
    </submittedName>
</protein>
<sequence>PEAMVMVEGKPKPSQPHWFELYVQPCAAELLGTAYFVFVGCLSVVEDTPGVGRLQPALVHGLVLGLLIATMAGI</sequence>
<organism evidence="5 6">
    <name type="scientific">Syrrhaptes paradoxus</name>
    <name type="common">Pallas's sandgrouse</name>
    <dbReference type="NCBI Taxonomy" id="302527"/>
    <lineage>
        <taxon>Eukaryota</taxon>
        <taxon>Metazoa</taxon>
        <taxon>Chordata</taxon>
        <taxon>Craniata</taxon>
        <taxon>Vertebrata</taxon>
        <taxon>Euteleostomi</taxon>
        <taxon>Archelosauria</taxon>
        <taxon>Archosauria</taxon>
        <taxon>Dinosauria</taxon>
        <taxon>Saurischia</taxon>
        <taxon>Theropoda</taxon>
        <taxon>Coelurosauria</taxon>
        <taxon>Aves</taxon>
        <taxon>Neognathae</taxon>
        <taxon>Neoaves</taxon>
        <taxon>Columbimorphae</taxon>
        <taxon>Pterocliformes</taxon>
        <taxon>Pteroclidae</taxon>
        <taxon>Syrrhaptes</taxon>
    </lineage>
</organism>
<keyword evidence="2" id="KW-0812">Transmembrane</keyword>
<reference evidence="5 6" key="1">
    <citation type="submission" date="2019-09" db="EMBL/GenBank/DDBJ databases">
        <title>Bird 10,000 Genomes (B10K) Project - Family phase.</title>
        <authorList>
            <person name="Zhang G."/>
        </authorList>
    </citation>
    <scope>NUCLEOTIDE SEQUENCE [LARGE SCALE GENOMIC DNA]</scope>
    <source>
        <strain evidence="5">B10K-DU-003-42</strain>
        <tissue evidence="5">Mixed tissue sample</tissue>
    </source>
</reference>
<name>A0A7L3AJK9_9AVES</name>
<keyword evidence="3" id="KW-1133">Transmembrane helix</keyword>